<protein>
    <recommendedName>
        <fullName evidence="3">Gp5/Type VI secretion system Vgr protein OB-fold domain-containing protein</fullName>
    </recommendedName>
</protein>
<keyword evidence="2" id="KW-1185">Reference proteome</keyword>
<evidence type="ECO:0000313" key="2">
    <source>
        <dbReference type="Proteomes" id="UP001203423"/>
    </source>
</evidence>
<dbReference type="SUPFAM" id="SSF69255">
    <property type="entry name" value="gp5 N-terminal domain-like"/>
    <property type="match status" value="1"/>
</dbReference>
<proteinExistence type="predicted"/>
<evidence type="ECO:0008006" key="3">
    <source>
        <dbReference type="Google" id="ProtNLM"/>
    </source>
</evidence>
<dbReference type="EMBL" id="JAKIKS010000007">
    <property type="protein sequence ID" value="MCL1123515.1"/>
    <property type="molecule type" value="Genomic_DNA"/>
</dbReference>
<reference evidence="1 2" key="1">
    <citation type="submission" date="2022-01" db="EMBL/GenBank/DDBJ databases">
        <title>Whole genome-based taxonomy of the Shewanellaceae.</title>
        <authorList>
            <person name="Martin-Rodriguez A.J."/>
        </authorList>
    </citation>
    <scope>NUCLEOTIDE SEQUENCE [LARGE SCALE GENOMIC DNA]</scope>
    <source>
        <strain evidence="1 2">DSM 17177</strain>
    </source>
</reference>
<gene>
    <name evidence="1" type="ORF">L2764_03220</name>
</gene>
<comment type="caution">
    <text evidence="1">The sequence shown here is derived from an EMBL/GenBank/DDBJ whole genome shotgun (WGS) entry which is preliminary data.</text>
</comment>
<evidence type="ECO:0000313" key="1">
    <source>
        <dbReference type="EMBL" id="MCL1123515.1"/>
    </source>
</evidence>
<dbReference type="Proteomes" id="UP001203423">
    <property type="component" value="Unassembled WGS sequence"/>
</dbReference>
<organism evidence="1 2">
    <name type="scientific">Shewanella surugensis</name>
    <dbReference type="NCBI Taxonomy" id="212020"/>
    <lineage>
        <taxon>Bacteria</taxon>
        <taxon>Pseudomonadati</taxon>
        <taxon>Pseudomonadota</taxon>
        <taxon>Gammaproteobacteria</taxon>
        <taxon>Alteromonadales</taxon>
        <taxon>Shewanellaceae</taxon>
        <taxon>Shewanella</taxon>
    </lineage>
</organism>
<accession>A0ABT0L779</accession>
<sequence length="555" mass="61540">MKLTKRLTIGSTIYPLSDYRLVLELSAGGRGIFETVTSKLGALKHGQIVSLDIGYNNQLQRYFSGYISKVTQSANGSTRFSVRELSGILAERMPMSILHATFRQVITQLSTLSGLSFVILESADYVDKPIANFTSQGTGYQLLKNVARAFNVPEFVWYQQQNGQIFVGGYQDSRWANRPVDIPSRFSQQQNSNSWQLLAMPSMRPGVLVNGHRVKQVEFNDDTMTLTWTATKADDLAEERKITNIFPELAGGYHLPRFAKVMSISDTSKAGDLNNAFRPRYAVDVQLLDENNQPDLTVPIYRAVPLPMMFGGNEQGLLQYPSPGTLVEIGFAYGRPDKAFIRTVLGCDWALPNITPGEQLIQQRAEVYQRTDSAGNQICSTDQKQIDISYRKQITSDEYQLNAGSSHTKVAQHSIEEVGAKKTIEALGAIELLAGDNINLASLGNMHFTTTGELVEVVGKLRRSVASQMQKMEAPTHWAGTDTINIYALLDNLMQCVEQLADHCAGHTHEYDKPLHKDGTTQSKAPNLATNMSERKSQANELHNQLNPLLASADT</sequence>
<name>A0ABT0L779_9GAMM</name>
<dbReference type="RefSeq" id="WP_248938802.1">
    <property type="nucleotide sequence ID" value="NZ_JAKIKS010000007.1"/>
</dbReference>